<evidence type="ECO:0000259" key="1">
    <source>
        <dbReference type="Pfam" id="PF06902"/>
    </source>
</evidence>
<accession>A0A846X169</accession>
<comment type="caution">
    <text evidence="2">The sequence shown here is derived from an EMBL/GenBank/DDBJ whole genome shotgun (WGS) entry which is preliminary data.</text>
</comment>
<dbReference type="Proteomes" id="UP000582646">
    <property type="component" value="Unassembled WGS sequence"/>
</dbReference>
<proteinExistence type="predicted"/>
<keyword evidence="3" id="KW-1185">Reference proteome</keyword>
<reference evidence="2 3" key="1">
    <citation type="submission" date="2020-04" db="EMBL/GenBank/DDBJ databases">
        <title>MicrobeNet Type strains.</title>
        <authorList>
            <person name="Nicholson A.C."/>
        </authorList>
    </citation>
    <scope>NUCLEOTIDE SEQUENCE [LARGE SCALE GENOMIC DNA]</scope>
    <source>
        <strain evidence="2 3">DSM 44113</strain>
    </source>
</reference>
<organism evidence="2 3">
    <name type="scientific">Tsukamurella spumae</name>
    <dbReference type="NCBI Taxonomy" id="44753"/>
    <lineage>
        <taxon>Bacteria</taxon>
        <taxon>Bacillati</taxon>
        <taxon>Actinomycetota</taxon>
        <taxon>Actinomycetes</taxon>
        <taxon>Mycobacteriales</taxon>
        <taxon>Tsukamurellaceae</taxon>
        <taxon>Tsukamurella</taxon>
    </lineage>
</organism>
<protein>
    <recommendedName>
        <fullName evidence="1">Divergent 4Fe-4S mono-cluster domain-containing protein</fullName>
    </recommendedName>
</protein>
<evidence type="ECO:0000313" key="3">
    <source>
        <dbReference type="Proteomes" id="UP000582646"/>
    </source>
</evidence>
<dbReference type="AlphaFoldDB" id="A0A846X169"/>
<name>A0A846X169_9ACTN</name>
<dbReference type="EMBL" id="JAAXOQ010000008">
    <property type="protein sequence ID" value="NKY18326.1"/>
    <property type="molecule type" value="Genomic_DNA"/>
</dbReference>
<dbReference type="InterPro" id="IPR010693">
    <property type="entry name" value="Divergent_4Fe-4S_mono-cluster"/>
</dbReference>
<feature type="domain" description="Divergent 4Fe-4S mono-cluster" evidence="1">
    <location>
        <begin position="13"/>
        <end position="74"/>
    </location>
</feature>
<sequence>MSNESERPRVLEYPGDGFVITWEPTRCRHAAECVHGLPGVFDSARRPWIATDGANADEVVTVVDRCPSYALGYRTADGRIRTAPEDAGAP</sequence>
<dbReference type="RefSeq" id="WP_168545375.1">
    <property type="nucleotide sequence ID" value="NZ_BAAAKS010000062.1"/>
</dbReference>
<gene>
    <name evidence="2" type="ORF">HF999_08075</name>
</gene>
<dbReference type="Pfam" id="PF06902">
    <property type="entry name" value="Fer4_19"/>
    <property type="match status" value="1"/>
</dbReference>
<evidence type="ECO:0000313" key="2">
    <source>
        <dbReference type="EMBL" id="NKY18326.1"/>
    </source>
</evidence>